<dbReference type="Proteomes" id="UP000271624">
    <property type="component" value="Unassembled WGS sequence"/>
</dbReference>
<gene>
    <name evidence="1" type="ORF">DSM106972_045170</name>
</gene>
<accession>A0A3S1CK16</accession>
<evidence type="ECO:0000313" key="2">
    <source>
        <dbReference type="Proteomes" id="UP000271624"/>
    </source>
</evidence>
<reference evidence="1" key="2">
    <citation type="journal article" date="2019" name="Genome Biol. Evol.">
        <title>Day and night: Metabolic profiles and evolutionary relationships of six axenic non-marine cyanobacteria.</title>
        <authorList>
            <person name="Will S.E."/>
            <person name="Henke P."/>
            <person name="Boedeker C."/>
            <person name="Huang S."/>
            <person name="Brinkmann H."/>
            <person name="Rohde M."/>
            <person name="Jarek M."/>
            <person name="Friedl T."/>
            <person name="Seufert S."/>
            <person name="Schumacher M."/>
            <person name="Overmann J."/>
            <person name="Neumann-Schaal M."/>
            <person name="Petersen J."/>
        </authorList>
    </citation>
    <scope>NUCLEOTIDE SEQUENCE [LARGE SCALE GENOMIC DNA]</scope>
    <source>
        <strain evidence="1">PCC 7102</strain>
    </source>
</reference>
<dbReference type="OrthoDB" id="9895274at2"/>
<name>A0A3S1CK16_9CYAN</name>
<evidence type="ECO:0000313" key="1">
    <source>
        <dbReference type="EMBL" id="RUT04289.1"/>
    </source>
</evidence>
<sequence>MLIQDLSYVEISNESVQIEGGVSPFDAIGFSGSFDSTHMAGIKTLSSSGAGGTVTGSESVNMTKFTGGATFVGWNF</sequence>
<dbReference type="AlphaFoldDB" id="A0A3S1CK16"/>
<comment type="caution">
    <text evidence="1">The sequence shown here is derived from an EMBL/GenBank/DDBJ whole genome shotgun (WGS) entry which is preliminary data.</text>
</comment>
<dbReference type="RefSeq" id="WP_019496950.1">
    <property type="nucleotide sequence ID" value="NZ_RSCL01000011.1"/>
</dbReference>
<proteinExistence type="predicted"/>
<dbReference type="EMBL" id="RSCL01000011">
    <property type="protein sequence ID" value="RUT04289.1"/>
    <property type="molecule type" value="Genomic_DNA"/>
</dbReference>
<reference evidence="1" key="1">
    <citation type="submission" date="2018-12" db="EMBL/GenBank/DDBJ databases">
        <authorList>
            <person name="Will S."/>
            <person name="Neumann-Schaal M."/>
            <person name="Henke P."/>
        </authorList>
    </citation>
    <scope>NUCLEOTIDE SEQUENCE</scope>
    <source>
        <strain evidence="1">PCC 7102</strain>
    </source>
</reference>
<keyword evidence="2" id="KW-1185">Reference proteome</keyword>
<protein>
    <submittedName>
        <fullName evidence="1">Uncharacterized protein</fullName>
    </submittedName>
</protein>
<organism evidence="1 2">
    <name type="scientific">Dulcicalothrix desertica PCC 7102</name>
    <dbReference type="NCBI Taxonomy" id="232991"/>
    <lineage>
        <taxon>Bacteria</taxon>
        <taxon>Bacillati</taxon>
        <taxon>Cyanobacteriota</taxon>
        <taxon>Cyanophyceae</taxon>
        <taxon>Nostocales</taxon>
        <taxon>Calotrichaceae</taxon>
        <taxon>Dulcicalothrix</taxon>
    </lineage>
</organism>